<feature type="compositionally biased region" description="Basic and acidic residues" evidence="1">
    <location>
        <begin position="815"/>
        <end position="826"/>
    </location>
</feature>
<feature type="region of interest" description="Disordered" evidence="1">
    <location>
        <begin position="222"/>
        <end position="244"/>
    </location>
</feature>
<dbReference type="EMBL" id="GBRD01001559">
    <property type="protein sequence ID" value="JAG64262.1"/>
    <property type="molecule type" value="Transcribed_RNA"/>
</dbReference>
<proteinExistence type="predicted"/>
<feature type="compositionally biased region" description="Polar residues" evidence="1">
    <location>
        <begin position="75"/>
        <end position="92"/>
    </location>
</feature>
<dbReference type="EMBL" id="GBRD01001557">
    <property type="protein sequence ID" value="JAG64264.1"/>
    <property type="molecule type" value="Transcribed_RNA"/>
</dbReference>
<name>A0A0K8TF94_LYGHE</name>
<dbReference type="EMBL" id="GBRD01001554">
    <property type="protein sequence ID" value="JAG64267.1"/>
    <property type="molecule type" value="Transcribed_RNA"/>
</dbReference>
<evidence type="ECO:0000313" key="2">
    <source>
        <dbReference type="EMBL" id="JAG64267.1"/>
    </source>
</evidence>
<protein>
    <submittedName>
        <fullName evidence="2">Uncharacterized protein</fullName>
    </submittedName>
</protein>
<feature type="region of interest" description="Disordered" evidence="1">
    <location>
        <begin position="790"/>
        <end position="872"/>
    </location>
</feature>
<feature type="region of interest" description="Disordered" evidence="1">
    <location>
        <begin position="169"/>
        <end position="204"/>
    </location>
</feature>
<organism evidence="2">
    <name type="scientific">Lygus hesperus</name>
    <name type="common">Western plant bug</name>
    <dbReference type="NCBI Taxonomy" id="30085"/>
    <lineage>
        <taxon>Eukaryota</taxon>
        <taxon>Metazoa</taxon>
        <taxon>Ecdysozoa</taxon>
        <taxon>Arthropoda</taxon>
        <taxon>Hexapoda</taxon>
        <taxon>Insecta</taxon>
        <taxon>Pterygota</taxon>
        <taxon>Neoptera</taxon>
        <taxon>Paraneoptera</taxon>
        <taxon>Hemiptera</taxon>
        <taxon>Heteroptera</taxon>
        <taxon>Panheteroptera</taxon>
        <taxon>Cimicomorpha</taxon>
        <taxon>Miridae</taxon>
        <taxon>Mirini</taxon>
        <taxon>Lygus</taxon>
    </lineage>
</organism>
<dbReference type="AlphaFoldDB" id="A0A0K8TF94"/>
<feature type="region of interest" description="Disordered" evidence="1">
    <location>
        <begin position="439"/>
        <end position="486"/>
    </location>
</feature>
<feature type="region of interest" description="Disordered" evidence="1">
    <location>
        <begin position="504"/>
        <end position="532"/>
    </location>
</feature>
<feature type="compositionally biased region" description="Basic and acidic residues" evidence="1">
    <location>
        <begin position="504"/>
        <end position="520"/>
    </location>
</feature>
<evidence type="ECO:0000256" key="1">
    <source>
        <dbReference type="SAM" id="MobiDB-lite"/>
    </source>
</evidence>
<feature type="compositionally biased region" description="Low complexity" evidence="1">
    <location>
        <begin position="716"/>
        <end position="731"/>
    </location>
</feature>
<feature type="compositionally biased region" description="Polar residues" evidence="1">
    <location>
        <begin position="521"/>
        <end position="532"/>
    </location>
</feature>
<reference evidence="2" key="1">
    <citation type="submission" date="2014-09" db="EMBL/GenBank/DDBJ databases">
        <authorList>
            <person name="Magalhaes I.L.F."/>
            <person name="Oliveira U."/>
            <person name="Santos F.R."/>
            <person name="Vidigal T.H.D.A."/>
            <person name="Brescovit A.D."/>
            <person name="Santos A.J."/>
        </authorList>
    </citation>
    <scope>NUCLEOTIDE SEQUENCE</scope>
</reference>
<accession>A0A0K8TF94</accession>
<sequence>MKKKKSIALKHTRWAKAKDIPKYRILHHAVFQFILSLDYKKRVNPKIWRVHISKVCVRPSCSSDILPIDGEDSDASIQTESGKASTANNATKENLDENSTDQSRSALPCRSKRSNAGTLMYAILENSKSPATVNRSSKRKGTRLETSQTLDGVCEAEVHNPVVKSNISQASENQNLAVEGPTKTCSNDEGSDVSNKENDETNVSCKTRSQLLDDGPREMKNVETRTTRRKDVGPNEVKPVETRTTRRKNLTNDLSEDLNKSAINNNVTRGRFEDVSLKCKNNRDAPKCFSEEMPGKVGIDVENKRRSTSVSIRHSSRKGVTPLYLRNAELEKGSCVNTSKDSSATNSLLDKPKFSEATCKSMESLHMDKENMTVPPTTCGKSTTVDHCLNSSSQRRLSCPDIFETRETETIKIASHEKVSFSTQQEESSAVNSDFELHEDARRGDSQVNKTVADPGNNEKTNRRSGRLIGSTGHQDSLTIKDHGNGNRVSRHVRKFYHKLSKTETEISSTKKHEDLDPSNKTHTMCASKDSVNPSEDHTLIIPDLQHPSTITINIHSSVDKIVEDEPPQVTLFFDDSAVATFNSKDVQLKEHAVDDLSQIEYNIDSAEPSCLAAKKSERSAKNSPLEELGRADSLLEDSCSSEFKGFSQEQPDATAQDSLEKEYKGFTDDEIQEATVKLRLLKQYIANKLQSQPADNLLDQIDGPPRIKKARVASEDVVSSNISKSSTDSTARQNPRKRNCSLNFSPEKDKKEVLGGQCKAESKDSGLCESPEQPSFVLDVYQNDAVMESGENSVRTRKKGNVPPATSTIGCTKNLRDDKCSDVRPKGYTKIRNPQRYSTNDLYKPRPVVSRDTRTSRSAPATSRGRPKRST</sequence>
<feature type="region of interest" description="Disordered" evidence="1">
    <location>
        <begin position="711"/>
        <end position="747"/>
    </location>
</feature>
<feature type="region of interest" description="Disordered" evidence="1">
    <location>
        <begin position="72"/>
        <end position="111"/>
    </location>
</feature>